<dbReference type="KEGG" id="spar:SPRG_01001"/>
<keyword evidence="1" id="KW-0472">Membrane</keyword>
<dbReference type="VEuPathDB" id="FungiDB:SPRG_01001"/>
<evidence type="ECO:0008006" key="4">
    <source>
        <dbReference type="Google" id="ProtNLM"/>
    </source>
</evidence>
<gene>
    <name evidence="2" type="ORF">SPRG_01001</name>
</gene>
<reference evidence="2 3" key="1">
    <citation type="journal article" date="2013" name="PLoS Genet.">
        <title>Distinctive expansion of potential virulence genes in the genome of the oomycete fish pathogen Saprolegnia parasitica.</title>
        <authorList>
            <person name="Jiang R.H."/>
            <person name="de Bruijn I."/>
            <person name="Haas B.J."/>
            <person name="Belmonte R."/>
            <person name="Lobach L."/>
            <person name="Christie J."/>
            <person name="van den Ackerveken G."/>
            <person name="Bottin A."/>
            <person name="Bulone V."/>
            <person name="Diaz-Moreno S.M."/>
            <person name="Dumas B."/>
            <person name="Fan L."/>
            <person name="Gaulin E."/>
            <person name="Govers F."/>
            <person name="Grenville-Briggs L.J."/>
            <person name="Horner N.R."/>
            <person name="Levin J.Z."/>
            <person name="Mammella M."/>
            <person name="Meijer H.J."/>
            <person name="Morris P."/>
            <person name="Nusbaum C."/>
            <person name="Oome S."/>
            <person name="Phillips A.J."/>
            <person name="van Rooyen D."/>
            <person name="Rzeszutek E."/>
            <person name="Saraiva M."/>
            <person name="Secombes C.J."/>
            <person name="Seidl M.F."/>
            <person name="Snel B."/>
            <person name="Stassen J.H."/>
            <person name="Sykes S."/>
            <person name="Tripathy S."/>
            <person name="van den Berg H."/>
            <person name="Vega-Arreguin J.C."/>
            <person name="Wawra S."/>
            <person name="Young S.K."/>
            <person name="Zeng Q."/>
            <person name="Dieguez-Uribeondo J."/>
            <person name="Russ C."/>
            <person name="Tyler B.M."/>
            <person name="van West P."/>
        </authorList>
    </citation>
    <scope>NUCLEOTIDE SEQUENCE [LARGE SCALE GENOMIC DNA]</scope>
    <source>
        <strain evidence="2 3">CBS 223.65</strain>
    </source>
</reference>
<name>A0A067CW45_SAPPC</name>
<keyword evidence="1" id="KW-0812">Transmembrane</keyword>
<dbReference type="RefSeq" id="XP_012194595.1">
    <property type="nucleotide sequence ID" value="XM_012339205.1"/>
</dbReference>
<dbReference type="Proteomes" id="UP000030745">
    <property type="component" value="Unassembled WGS sequence"/>
</dbReference>
<evidence type="ECO:0000313" key="3">
    <source>
        <dbReference type="Proteomes" id="UP000030745"/>
    </source>
</evidence>
<feature type="transmembrane region" description="Helical" evidence="1">
    <location>
        <begin position="385"/>
        <end position="406"/>
    </location>
</feature>
<dbReference type="GeneID" id="24123616"/>
<dbReference type="AlphaFoldDB" id="A0A067CW45"/>
<feature type="transmembrane region" description="Helical" evidence="1">
    <location>
        <begin position="418"/>
        <end position="440"/>
    </location>
</feature>
<evidence type="ECO:0000256" key="1">
    <source>
        <dbReference type="SAM" id="Phobius"/>
    </source>
</evidence>
<dbReference type="EMBL" id="KK583190">
    <property type="protein sequence ID" value="KDO34939.1"/>
    <property type="molecule type" value="Genomic_DNA"/>
</dbReference>
<evidence type="ECO:0000313" key="2">
    <source>
        <dbReference type="EMBL" id="KDO34939.1"/>
    </source>
</evidence>
<keyword evidence="3" id="KW-1185">Reference proteome</keyword>
<proteinExistence type="predicted"/>
<sequence>MVVPFDSTPTRRAPCGQGLALALLNLAFATVVAVSTYYLNLLANTHVGLGLNVETFTSNQFNIPVNVLLQGSVTFPLATALPLNATLSLSTLLYKSCSKKDVACASAFLPETNHLWSAVAKTFANISKFEQPRFQDPTQVITIQHINNLAGWNKPTVQFSIDGHDMAITCMVRRASFYLASSTASSAVIDSIAFCSQRKFDPKWICENQVATDAPSHAIQVSRGKASYLGVAPRHDIYMNPGFLATFMGGPLGAVRLGPVPAIDEFEGGILQIMAPWDIVPFGDCATLNPSTGLGWLMQMAGFVTMFWKSDALMLTNSIVLWLMTLYLVLLQVLFLRHSVICSVPVYMAKNVVGLVILFVGFWGNTNLQTLTTYLHQTPSFNLGYYIYCGPAQLASIVGIMTGTLIQMWFNPRLVTQTWLLLVFSLVNWFLVFALEAFVFPGMSSSVPGPCGLATSTGCLQCTAIKRNYYLSAVASSGVVLVAIGCVYLVSLKQRKTSQVVPSAHSVLTYLRVPDLRSTVTSLEGCLQRNNAVSDDVGIDAGILLAKNMLQVSDAVLTRTSNVQYELIYRLIPTAFLKRFYSSTVGSMLVVHIEKRALTHVSSYKYLHEMGIGGGDGLSGYFV</sequence>
<keyword evidence="1" id="KW-1133">Transmembrane helix</keyword>
<feature type="transmembrane region" description="Helical" evidence="1">
    <location>
        <begin position="469"/>
        <end position="490"/>
    </location>
</feature>
<organism evidence="2 3">
    <name type="scientific">Saprolegnia parasitica (strain CBS 223.65)</name>
    <dbReference type="NCBI Taxonomy" id="695850"/>
    <lineage>
        <taxon>Eukaryota</taxon>
        <taxon>Sar</taxon>
        <taxon>Stramenopiles</taxon>
        <taxon>Oomycota</taxon>
        <taxon>Saprolegniomycetes</taxon>
        <taxon>Saprolegniales</taxon>
        <taxon>Saprolegniaceae</taxon>
        <taxon>Saprolegnia</taxon>
    </lineage>
</organism>
<feature type="transmembrane region" description="Helical" evidence="1">
    <location>
        <begin position="348"/>
        <end position="365"/>
    </location>
</feature>
<protein>
    <recommendedName>
        <fullName evidence="4">Transmembrane protein</fullName>
    </recommendedName>
</protein>
<accession>A0A067CW45</accession>
<feature type="transmembrane region" description="Helical" evidence="1">
    <location>
        <begin position="319"/>
        <end position="336"/>
    </location>
</feature>